<dbReference type="SUPFAM" id="SSF56796">
    <property type="entry name" value="Dehydroquinate synthase-like"/>
    <property type="match status" value="1"/>
</dbReference>
<dbReference type="EMBL" id="AMZH03001706">
    <property type="protein sequence ID" value="RRT78317.1"/>
    <property type="molecule type" value="Genomic_DNA"/>
</dbReference>
<sequence>MATSSTPSINSAVCPSADISVAPRRSLFPATASFSPRRLDLRPLSSSLPPGRFKAPAPISARSRSRTSACASAVTEDATKRADSRVSTVVDVDLGSRSYPIYIGSGLLDEPDLLQSVLVVTNTTIAPLYLDKVVKALTHGNEKVTVESVILPDGEKYKNMVGA</sequence>
<feature type="compositionally biased region" description="Low complexity" evidence="3">
    <location>
        <begin position="45"/>
        <end position="73"/>
    </location>
</feature>
<dbReference type="AlphaFoldDB" id="A0A427AQ24"/>
<name>A0A427AQ24_ENSVE</name>
<evidence type="ECO:0000313" key="5">
    <source>
        <dbReference type="Proteomes" id="UP000287651"/>
    </source>
</evidence>
<dbReference type="Gene3D" id="3.40.50.1970">
    <property type="match status" value="1"/>
</dbReference>
<dbReference type="InterPro" id="IPR050071">
    <property type="entry name" value="Dehydroquinate_synthase"/>
</dbReference>
<feature type="region of interest" description="Disordered" evidence="3">
    <location>
        <begin position="45"/>
        <end position="77"/>
    </location>
</feature>
<protein>
    <recommendedName>
        <fullName evidence="6">3-dehydroquinate synthase domain-containing protein</fullName>
    </recommendedName>
</protein>
<gene>
    <name evidence="4" type="ORF">B296_00005915</name>
</gene>
<dbReference type="GO" id="GO:0009073">
    <property type="term" value="P:aromatic amino acid family biosynthetic process"/>
    <property type="evidence" value="ECO:0007669"/>
    <property type="project" value="TreeGrafter"/>
</dbReference>
<dbReference type="Proteomes" id="UP000287651">
    <property type="component" value="Unassembled WGS sequence"/>
</dbReference>
<evidence type="ECO:0000256" key="2">
    <source>
        <dbReference type="ARBA" id="ARBA00023239"/>
    </source>
</evidence>
<proteinExistence type="predicted"/>
<dbReference type="PANTHER" id="PTHR43622">
    <property type="entry name" value="3-DEHYDROQUINATE SYNTHASE"/>
    <property type="match status" value="1"/>
</dbReference>
<evidence type="ECO:0000313" key="4">
    <source>
        <dbReference type="EMBL" id="RRT78317.1"/>
    </source>
</evidence>
<comment type="caution">
    <text evidence="4">The sequence shown here is derived from an EMBL/GenBank/DDBJ whole genome shotgun (WGS) entry which is preliminary data.</text>
</comment>
<dbReference type="PANTHER" id="PTHR43622:SF7">
    <property type="entry name" value="3-DEHYDROQUINATE SYNTHASE, CHLOROPLASTIC"/>
    <property type="match status" value="1"/>
</dbReference>
<accession>A0A427AQ24</accession>
<evidence type="ECO:0000256" key="3">
    <source>
        <dbReference type="SAM" id="MobiDB-lite"/>
    </source>
</evidence>
<evidence type="ECO:0008006" key="6">
    <source>
        <dbReference type="Google" id="ProtNLM"/>
    </source>
</evidence>
<dbReference type="GO" id="GO:0003856">
    <property type="term" value="F:3-dehydroquinate synthase activity"/>
    <property type="evidence" value="ECO:0007669"/>
    <property type="project" value="TreeGrafter"/>
</dbReference>
<evidence type="ECO:0000256" key="1">
    <source>
        <dbReference type="ARBA" id="ARBA00023027"/>
    </source>
</evidence>
<keyword evidence="1" id="KW-0520">NAD</keyword>
<reference evidence="4 5" key="1">
    <citation type="journal article" date="2014" name="Agronomy (Basel)">
        <title>A Draft Genome Sequence for Ensete ventricosum, the Drought-Tolerant Tree Against Hunger.</title>
        <authorList>
            <person name="Harrison J."/>
            <person name="Moore K.A."/>
            <person name="Paszkiewicz K."/>
            <person name="Jones T."/>
            <person name="Grant M."/>
            <person name="Ambacheew D."/>
            <person name="Muzemil S."/>
            <person name="Studholme D.J."/>
        </authorList>
    </citation>
    <scope>NUCLEOTIDE SEQUENCE [LARGE SCALE GENOMIC DNA]</scope>
</reference>
<keyword evidence="2" id="KW-0456">Lyase</keyword>
<organism evidence="4 5">
    <name type="scientific">Ensete ventricosum</name>
    <name type="common">Abyssinian banana</name>
    <name type="synonym">Musa ensete</name>
    <dbReference type="NCBI Taxonomy" id="4639"/>
    <lineage>
        <taxon>Eukaryota</taxon>
        <taxon>Viridiplantae</taxon>
        <taxon>Streptophyta</taxon>
        <taxon>Embryophyta</taxon>
        <taxon>Tracheophyta</taxon>
        <taxon>Spermatophyta</taxon>
        <taxon>Magnoliopsida</taxon>
        <taxon>Liliopsida</taxon>
        <taxon>Zingiberales</taxon>
        <taxon>Musaceae</taxon>
        <taxon>Ensete</taxon>
    </lineage>
</organism>